<accession>A0ACC2BRZ9</accession>
<reference evidence="2" key="1">
    <citation type="journal article" date="2024" name="Proc. Natl. Acad. Sci. U.S.A.">
        <title>Extraordinary preservation of gene collinearity over three hundred million years revealed in homosporous lycophytes.</title>
        <authorList>
            <person name="Li C."/>
            <person name="Wickell D."/>
            <person name="Kuo L.Y."/>
            <person name="Chen X."/>
            <person name="Nie B."/>
            <person name="Liao X."/>
            <person name="Peng D."/>
            <person name="Ji J."/>
            <person name="Jenkins J."/>
            <person name="Williams M."/>
            <person name="Shu S."/>
            <person name="Plott C."/>
            <person name="Barry K."/>
            <person name="Rajasekar S."/>
            <person name="Grimwood J."/>
            <person name="Han X."/>
            <person name="Sun S."/>
            <person name="Hou Z."/>
            <person name="He W."/>
            <person name="Dai G."/>
            <person name="Sun C."/>
            <person name="Schmutz J."/>
            <person name="Leebens-Mack J.H."/>
            <person name="Li F.W."/>
            <person name="Wang L."/>
        </authorList>
    </citation>
    <scope>NUCLEOTIDE SEQUENCE [LARGE SCALE GENOMIC DNA]</scope>
    <source>
        <strain evidence="2">cv. PW_Plant_1</strain>
    </source>
</reference>
<dbReference type="EMBL" id="CM055104">
    <property type="protein sequence ID" value="KAJ7532530.1"/>
    <property type="molecule type" value="Genomic_DNA"/>
</dbReference>
<evidence type="ECO:0000313" key="2">
    <source>
        <dbReference type="Proteomes" id="UP001162992"/>
    </source>
</evidence>
<keyword evidence="2" id="KW-1185">Reference proteome</keyword>
<evidence type="ECO:0000313" key="1">
    <source>
        <dbReference type="EMBL" id="KAJ7532530.1"/>
    </source>
</evidence>
<proteinExistence type="predicted"/>
<organism evidence="1 2">
    <name type="scientific">Diphasiastrum complanatum</name>
    <name type="common">Issler's clubmoss</name>
    <name type="synonym">Lycopodium complanatum</name>
    <dbReference type="NCBI Taxonomy" id="34168"/>
    <lineage>
        <taxon>Eukaryota</taxon>
        <taxon>Viridiplantae</taxon>
        <taxon>Streptophyta</taxon>
        <taxon>Embryophyta</taxon>
        <taxon>Tracheophyta</taxon>
        <taxon>Lycopodiopsida</taxon>
        <taxon>Lycopodiales</taxon>
        <taxon>Lycopodiaceae</taxon>
        <taxon>Lycopodioideae</taxon>
        <taxon>Diphasiastrum</taxon>
    </lineage>
</organism>
<gene>
    <name evidence="1" type="ORF">O6H91_13G007900</name>
</gene>
<protein>
    <submittedName>
        <fullName evidence="1">Uncharacterized protein</fullName>
    </submittedName>
</protein>
<comment type="caution">
    <text evidence="1">The sequence shown here is derived from an EMBL/GenBank/DDBJ whole genome shotgun (WGS) entry which is preliminary data.</text>
</comment>
<sequence>MSGLYVFFSLNCTGVKALPPPLTFKKSSFIELMWAVSLLQLLQTIAVLGCISKVPWIISSLRVGSSEYHPTSSFAQLSLKHSYHDLYCGQITQNLHRPHSVSITEFGAVGDGITPNTYAFQNAIFYLKSFADKGGAQLYVPRGRWLTGSFNLTSHLTLYLEEGAIILASQDPKQWPVIAPLPSYGRGREFSGGRHISLIHGINLTDVVITGKNGTIDGQGSVWWDWFHAKTLNHTRGHLVEFIHSQDIIVSNVTFMNSPFWTIHPVYCRNVVVHGVTILAPADSPNTDGIDPDSCSDVCIQDCYISTGDDLISIKSGWDEYGIAFAEPSFNIVIHRVVGETPTSAGIAFGSEMSGGIHTVHVDSLLIKNCRTGIRLKTAAGRGGFVVNISITGTVMHNVVTAFDFNALYGDHPDDHFDPGAYPVVTGILIANTVGENISHAGNFQGLAQAPFKNVCLKNVFLEGNVGGFEWNCSGIEGFSTNVSPPPCPELQILRDDSGCYSPVKGRSQVGGLQSESK</sequence>
<dbReference type="Proteomes" id="UP001162992">
    <property type="component" value="Chromosome 13"/>
</dbReference>
<name>A0ACC2BRZ9_DIPCM</name>